<dbReference type="EMBL" id="JBHRZI010000011">
    <property type="protein sequence ID" value="MFC3892471.1"/>
    <property type="molecule type" value="Genomic_DNA"/>
</dbReference>
<evidence type="ECO:0000313" key="3">
    <source>
        <dbReference type="Proteomes" id="UP001595690"/>
    </source>
</evidence>
<dbReference type="RefSeq" id="WP_382372187.1">
    <property type="nucleotide sequence ID" value="NZ_JBHRZI010000011.1"/>
</dbReference>
<feature type="signal peptide" evidence="1">
    <location>
        <begin position="1"/>
        <end position="24"/>
    </location>
</feature>
<gene>
    <name evidence="2" type="ORF">ACFOWZ_13395</name>
</gene>
<evidence type="ECO:0008006" key="4">
    <source>
        <dbReference type="Google" id="ProtNLM"/>
    </source>
</evidence>
<evidence type="ECO:0000256" key="1">
    <source>
        <dbReference type="SAM" id="SignalP"/>
    </source>
</evidence>
<accession>A0ABV8BTA1</accession>
<proteinExistence type="predicted"/>
<sequence>MRRALSTLLIAAGVTVFAVTPASAAAAVPRTLPITGQGHTDLREPARTLTGQDSPVGAWRDAENRFHSSKAYVTVDLKQLRGNRIISAAVYSRETAVTDCAKPRSVELWQTKLAEQPTWFSAPRELTRFDIRVTGECHALVSWDVTDAVTKAVAAGQEKATFALRMAGGRQYDTGYGRRYAPMSVQVTYNTPPSPATDPVTGGKPCTATPLPVGAPPSLFAKVTDADPVPGFGVRYVVTDVADPAKRHEAVDETTDNPYTYLPASFLEHGHTYEWTARGEDGWDSGPSSTPCRFTADLVAPSTPAISSTDFTPSGPTTGAGLPGEFTFDAQGDEDVVEFQYRLRDGALQQASADRPGGKATVTVRVPFWGDNSIEVFAVDRVGHYSNSAIYQFKVRYSGPSVRSFEEAQLGSEVEVSMSSVEANVTSFVYQVGNGPELTVPAVAGAAKVTVRVTSPYSTSVSARAKTADGDLTQSSSAFIRTKDSTPTITRNGDLYTFAPGMPGVVEYVYSVNSGPEQVVAAGPDGTVTLPLDLGEQEFPPPSVDVRSRTADGLQSLTATYYRE</sequence>
<comment type="caution">
    <text evidence="2">The sequence shown here is derived from an EMBL/GenBank/DDBJ whole genome shotgun (WGS) entry which is preliminary data.</text>
</comment>
<reference evidence="3" key="1">
    <citation type="journal article" date="2019" name="Int. J. Syst. Evol. Microbiol.">
        <title>The Global Catalogue of Microorganisms (GCM) 10K type strain sequencing project: providing services to taxonomists for standard genome sequencing and annotation.</title>
        <authorList>
            <consortium name="The Broad Institute Genomics Platform"/>
            <consortium name="The Broad Institute Genome Sequencing Center for Infectious Disease"/>
            <person name="Wu L."/>
            <person name="Ma J."/>
        </authorList>
    </citation>
    <scope>NUCLEOTIDE SEQUENCE [LARGE SCALE GENOMIC DNA]</scope>
    <source>
        <strain evidence="3">CGMCC 4.7405</strain>
    </source>
</reference>
<protein>
    <recommendedName>
        <fullName evidence="4">Fibronectin type-III domain-containing protein</fullName>
    </recommendedName>
</protein>
<feature type="chain" id="PRO_5045927097" description="Fibronectin type-III domain-containing protein" evidence="1">
    <location>
        <begin position="25"/>
        <end position="564"/>
    </location>
</feature>
<name>A0ABV8BTA1_9PSEU</name>
<evidence type="ECO:0000313" key="2">
    <source>
        <dbReference type="EMBL" id="MFC3892471.1"/>
    </source>
</evidence>
<keyword evidence="3" id="KW-1185">Reference proteome</keyword>
<keyword evidence="1" id="KW-0732">Signal</keyword>
<organism evidence="2 3">
    <name type="scientific">Lentzea rhizosphaerae</name>
    <dbReference type="NCBI Taxonomy" id="2041025"/>
    <lineage>
        <taxon>Bacteria</taxon>
        <taxon>Bacillati</taxon>
        <taxon>Actinomycetota</taxon>
        <taxon>Actinomycetes</taxon>
        <taxon>Pseudonocardiales</taxon>
        <taxon>Pseudonocardiaceae</taxon>
        <taxon>Lentzea</taxon>
    </lineage>
</organism>
<dbReference type="Proteomes" id="UP001595690">
    <property type="component" value="Unassembled WGS sequence"/>
</dbReference>